<proteinExistence type="predicted"/>
<name>A0A2B8BLN7_9PROT</name>
<evidence type="ECO:0000313" key="7">
    <source>
        <dbReference type="Proteomes" id="UP000225379"/>
    </source>
</evidence>
<dbReference type="InterPro" id="IPR016102">
    <property type="entry name" value="Succinyl-CoA_synth-like"/>
</dbReference>
<evidence type="ECO:0000256" key="1">
    <source>
        <dbReference type="ARBA" id="ARBA00022532"/>
    </source>
</evidence>
<evidence type="ECO:0000256" key="4">
    <source>
        <dbReference type="ARBA" id="ARBA00022840"/>
    </source>
</evidence>
<dbReference type="Gene3D" id="3.30.470.20">
    <property type="entry name" value="ATP-grasp fold, B domain"/>
    <property type="match status" value="1"/>
</dbReference>
<keyword evidence="1" id="KW-0816">Tricarboxylic acid cycle</keyword>
<dbReference type="GO" id="GO:0006099">
    <property type="term" value="P:tricarboxylic acid cycle"/>
    <property type="evidence" value="ECO:0007669"/>
    <property type="project" value="UniProtKB-KW"/>
</dbReference>
<dbReference type="GO" id="GO:0005524">
    <property type="term" value="F:ATP binding"/>
    <property type="evidence" value="ECO:0007669"/>
    <property type="project" value="UniProtKB-KW"/>
</dbReference>
<keyword evidence="7" id="KW-1185">Reference proteome</keyword>
<keyword evidence="2 6" id="KW-0436">Ligase</keyword>
<dbReference type="InterPro" id="IPR051538">
    <property type="entry name" value="Acyl-CoA_Synth/Transferase"/>
</dbReference>
<dbReference type="SUPFAM" id="SSF51735">
    <property type="entry name" value="NAD(P)-binding Rossmann-fold domains"/>
    <property type="match status" value="1"/>
</dbReference>
<evidence type="ECO:0000313" key="6">
    <source>
        <dbReference type="EMBL" id="PGH58765.1"/>
    </source>
</evidence>
<dbReference type="GO" id="GO:0016874">
    <property type="term" value="F:ligase activity"/>
    <property type="evidence" value="ECO:0007669"/>
    <property type="project" value="UniProtKB-KW"/>
</dbReference>
<dbReference type="Pfam" id="PF13607">
    <property type="entry name" value="Succ_CoA_lig"/>
    <property type="match status" value="1"/>
</dbReference>
<dbReference type="SUPFAM" id="SSF56059">
    <property type="entry name" value="Glutathione synthetase ATP-binding domain-like"/>
    <property type="match status" value="1"/>
</dbReference>
<sequence length="721" mass="74456">MALKGCTGSALAEALLRPRTVALVGVSDDIAKTAARPLRFLRRAGYGGEVYSVNPTRATVQGEPAFASLSALPARPDHAFILTGTDAAIAALEECGRLGVPVATILAGGFSEAGGAGIEREKRLAEIGRSYGVRVLGPSSIGVVNVHERLVLTANAAFAEPDLPEGGVFVASHSGSLIGAMLSRGKARGVGFAGLVSVGGEVDLSVGEICEATLDDPKIGGYLLFLESMRNADALRRFALAAAERGKPVAAYKLGRSAEAAELAVSHTGALAGEDDVADTFLRDCGIARVESFDGLLEIMPLLNRMPVKSVRHPAVGVVTTTGGGAAMAIDQLAVRGVRVAAPSPDTVRRLAEVGIAAGEGRLVDLTLAGTRYDVMKAALGVMQTAPEFDLVLATVGSSARFQPDLAVAPVIDSAREHDKPLAAFIVPEAPEALLRLNAAGVPCFRAPESCGDVIAAAFNRRVPRPELATPPLPVPPDAGSGVGRTIDEAEAYRLFARVGVPHAPVAVLTVGEPVPELPFAYPVVAKVLHPDIAHKTDVGGVALNIADAGALSAAMAAIRDRVEAARPGVDVRRILVQPMTRGVAEVLVGLRRDPQVGPVVMLAAGGVLTEIYRDRALRLAPVDRATALEMIGEVKALQALAGYRGRTAGDLGAVADALVAVSRLALLDDVTVLEAEINPLMVMADGQGAAAVDALVQLATADAPAQSQEDDTEPRSGRNR</sequence>
<dbReference type="Gene3D" id="3.30.1490.20">
    <property type="entry name" value="ATP-grasp fold, A domain"/>
    <property type="match status" value="1"/>
</dbReference>
<evidence type="ECO:0000256" key="2">
    <source>
        <dbReference type="ARBA" id="ARBA00022598"/>
    </source>
</evidence>
<keyword evidence="3" id="KW-0547">Nucleotide-binding</keyword>
<dbReference type="SMART" id="SM00881">
    <property type="entry name" value="CoA_binding"/>
    <property type="match status" value="1"/>
</dbReference>
<dbReference type="InterPro" id="IPR032875">
    <property type="entry name" value="Succ_CoA_lig_flav_dom"/>
</dbReference>
<keyword evidence="4" id="KW-0067">ATP-binding</keyword>
<dbReference type="EMBL" id="PDKW01000038">
    <property type="protein sequence ID" value="PGH58765.1"/>
    <property type="molecule type" value="Genomic_DNA"/>
</dbReference>
<protein>
    <submittedName>
        <fullName evidence="6">6-carboxyhexanoate--CoA ligase</fullName>
    </submittedName>
</protein>
<dbReference type="Proteomes" id="UP000225379">
    <property type="component" value="Unassembled WGS sequence"/>
</dbReference>
<dbReference type="SUPFAM" id="SSF52210">
    <property type="entry name" value="Succinyl-CoA synthetase domains"/>
    <property type="match status" value="2"/>
</dbReference>
<dbReference type="InterPro" id="IPR013815">
    <property type="entry name" value="ATP_grasp_subdomain_1"/>
</dbReference>
<gene>
    <name evidence="6" type="ORF">CRT60_05825</name>
</gene>
<dbReference type="PANTHER" id="PTHR43334:SF1">
    <property type="entry name" value="3-HYDROXYPROPIONATE--COA LIGASE [ADP-FORMING]"/>
    <property type="match status" value="1"/>
</dbReference>
<dbReference type="Pfam" id="PF13380">
    <property type="entry name" value="CoA_binding_2"/>
    <property type="match status" value="1"/>
</dbReference>
<dbReference type="Gene3D" id="3.40.50.261">
    <property type="entry name" value="Succinyl-CoA synthetase domains"/>
    <property type="match status" value="2"/>
</dbReference>
<dbReference type="Pfam" id="PF13549">
    <property type="entry name" value="ATP-grasp_5"/>
    <property type="match status" value="1"/>
</dbReference>
<dbReference type="InterPro" id="IPR036291">
    <property type="entry name" value="NAD(P)-bd_dom_sf"/>
</dbReference>
<reference evidence="7" key="1">
    <citation type="submission" date="2017-10" db="EMBL/GenBank/DDBJ databases">
        <authorList>
            <person name="Kravchenko I.K."/>
            <person name="Grouzdev D.S."/>
        </authorList>
    </citation>
    <scope>NUCLEOTIDE SEQUENCE [LARGE SCALE GENOMIC DNA]</scope>
    <source>
        <strain evidence="7">B2</strain>
    </source>
</reference>
<accession>A0A2B8BLN7</accession>
<dbReference type="Gene3D" id="3.40.50.720">
    <property type="entry name" value="NAD(P)-binding Rossmann-like Domain"/>
    <property type="match status" value="1"/>
</dbReference>
<organism evidence="6 7">
    <name type="scientific">Azospirillum palustre</name>
    <dbReference type="NCBI Taxonomy" id="2044885"/>
    <lineage>
        <taxon>Bacteria</taxon>
        <taxon>Pseudomonadati</taxon>
        <taxon>Pseudomonadota</taxon>
        <taxon>Alphaproteobacteria</taxon>
        <taxon>Rhodospirillales</taxon>
        <taxon>Azospirillaceae</taxon>
        <taxon>Azospirillum</taxon>
    </lineage>
</organism>
<dbReference type="InterPro" id="IPR003781">
    <property type="entry name" value="CoA-bd"/>
</dbReference>
<dbReference type="PANTHER" id="PTHR43334">
    <property type="entry name" value="ACETATE--COA LIGASE [ADP-FORMING]"/>
    <property type="match status" value="1"/>
</dbReference>
<comment type="caution">
    <text evidence="6">The sequence shown here is derived from an EMBL/GenBank/DDBJ whole genome shotgun (WGS) entry which is preliminary data.</text>
</comment>
<dbReference type="OrthoDB" id="9807426at2"/>
<feature type="domain" description="CoA-binding" evidence="5">
    <location>
        <begin position="15"/>
        <end position="110"/>
    </location>
</feature>
<dbReference type="AlphaFoldDB" id="A0A2B8BLN7"/>
<evidence type="ECO:0000259" key="5">
    <source>
        <dbReference type="SMART" id="SM00881"/>
    </source>
</evidence>
<evidence type="ECO:0000256" key="3">
    <source>
        <dbReference type="ARBA" id="ARBA00022741"/>
    </source>
</evidence>